<keyword evidence="3" id="KW-1185">Reference proteome</keyword>
<dbReference type="EMBL" id="JAECZO010000032">
    <property type="protein sequence ID" value="KAK7194151.1"/>
    <property type="molecule type" value="Genomic_DNA"/>
</dbReference>
<accession>A0AAW0EKG4</accession>
<proteinExistence type="predicted"/>
<feature type="compositionally biased region" description="Acidic residues" evidence="1">
    <location>
        <begin position="32"/>
        <end position="41"/>
    </location>
</feature>
<feature type="compositionally biased region" description="Low complexity" evidence="1">
    <location>
        <begin position="76"/>
        <end position="86"/>
    </location>
</feature>
<feature type="region of interest" description="Disordered" evidence="1">
    <location>
        <begin position="273"/>
        <end position="384"/>
    </location>
</feature>
<feature type="region of interest" description="Disordered" evidence="1">
    <location>
        <begin position="1"/>
        <end position="226"/>
    </location>
</feature>
<evidence type="ECO:0000313" key="3">
    <source>
        <dbReference type="Proteomes" id="UP001430356"/>
    </source>
</evidence>
<feature type="compositionally biased region" description="Basic residues" evidence="1">
    <location>
        <begin position="196"/>
        <end position="208"/>
    </location>
</feature>
<feature type="compositionally biased region" description="Basic and acidic residues" evidence="1">
    <location>
        <begin position="42"/>
        <end position="52"/>
    </location>
</feature>
<name>A0AAW0EKG4_9TRYP</name>
<dbReference type="Proteomes" id="UP001430356">
    <property type="component" value="Unassembled WGS sequence"/>
</dbReference>
<feature type="compositionally biased region" description="Pro residues" evidence="1">
    <location>
        <begin position="358"/>
        <end position="383"/>
    </location>
</feature>
<comment type="caution">
    <text evidence="2">The sequence shown here is derived from an EMBL/GenBank/DDBJ whole genome shotgun (WGS) entry which is preliminary data.</text>
</comment>
<evidence type="ECO:0000313" key="2">
    <source>
        <dbReference type="EMBL" id="KAK7194151.1"/>
    </source>
</evidence>
<dbReference type="AlphaFoldDB" id="A0AAW0EKG4"/>
<gene>
    <name evidence="2" type="ORF">NESM_000328700</name>
</gene>
<feature type="compositionally biased region" description="Acidic residues" evidence="1">
    <location>
        <begin position="215"/>
        <end position="226"/>
    </location>
</feature>
<reference evidence="2 3" key="1">
    <citation type="journal article" date="2021" name="MBio">
        <title>A New Model Trypanosomatid, Novymonas esmeraldas: Genomic Perception of Its 'Candidatus Pandoraea novymonadis' Endosymbiont.</title>
        <authorList>
            <person name="Zakharova A."/>
            <person name="Saura A."/>
            <person name="Butenko A."/>
            <person name="Podesvova L."/>
            <person name="Warmusova S."/>
            <person name="Kostygov A.Y."/>
            <person name="Nenarokova A."/>
            <person name="Lukes J."/>
            <person name="Opperdoes F.R."/>
            <person name="Yurchenko V."/>
        </authorList>
    </citation>
    <scope>NUCLEOTIDE SEQUENCE [LARGE SCALE GENOMIC DNA]</scope>
    <source>
        <strain evidence="2 3">E262AT.01</strain>
    </source>
</reference>
<protein>
    <submittedName>
        <fullName evidence="2">Uncharacterized protein</fullName>
    </submittedName>
</protein>
<organism evidence="2 3">
    <name type="scientific">Novymonas esmeraldas</name>
    <dbReference type="NCBI Taxonomy" id="1808958"/>
    <lineage>
        <taxon>Eukaryota</taxon>
        <taxon>Discoba</taxon>
        <taxon>Euglenozoa</taxon>
        <taxon>Kinetoplastea</taxon>
        <taxon>Metakinetoplastina</taxon>
        <taxon>Trypanosomatida</taxon>
        <taxon>Trypanosomatidae</taxon>
        <taxon>Novymonas</taxon>
    </lineage>
</organism>
<feature type="compositionally biased region" description="Low complexity" evidence="1">
    <location>
        <begin position="128"/>
        <end position="145"/>
    </location>
</feature>
<feature type="compositionally biased region" description="Basic residues" evidence="1">
    <location>
        <begin position="287"/>
        <end position="309"/>
    </location>
</feature>
<sequence length="760" mass="80073">MPYYDNNLYGPAAPAQSSSPTQGGRRLMPPRDDDDAVDDDSAMERPMRRARELLSPIPASPAHYSYRDDEEEAEARPAPNHAVASSADHHHRHHHDTSASRAADEFLSLPRAASSPRTPQVQTRWARGHTGTAAGSAAAKAVDTAQPAERQGGEEGLVSSQPRRVVRDPGSSGTAAYRTVLDTGDAVNRGSAAPARRSHKHQSRRSGGGHRDAAAADDEEEGEEEVGVFSVTSAGCAECGCRLPEELVEYAEETSMHRAVPRPRCPQCDVQLLPRVADGPPHDAAGRGRHRARHHRRRTTSSKARRGRSDKRSSSSSSSSSDGGGPAGVAGVRDAPPSPAAKRPPLSQSRTPAAARAPRPPPRYAEPPVVMPSPPPPLPPPAAAPGTAATMVLAKSPYLTLNTLTCSLHAAGRRRQSSDDDDAVAVPWAGPGCSACSRQAGAGLAGICCCCAMPCVLFRERQLLLLHRLRSRYVCCAGAVPCCLPPASLRPELYYTMGPAYFHARATARQWPDTHSFSSEECDHHGAGGARADRPREWPPLTDFRAVTGVVSPASLVDASTGLPLEGCYANSALAISRPPETRHAAPPSVSPPAGTGCCGCIDCVGSACVCDCTRGCCLYCAHPTAHCLACPLCCLCCEMTCCMPCALWANRLLIRQHYHLSADAAVDGGAVCCYTCCLQCCTCSCTPAHVPATSGVATADAPASSMSCWAQLATSVAVCLAATCCLCPCAACGLAQQRDQVERLGYPLVVDVPPEMEMM</sequence>
<evidence type="ECO:0000256" key="1">
    <source>
        <dbReference type="SAM" id="MobiDB-lite"/>
    </source>
</evidence>